<name>A0AAF3F2Q8_9BILA</name>
<proteinExistence type="predicted"/>
<dbReference type="AlphaFoldDB" id="A0AAF3F2Q8"/>
<protein>
    <submittedName>
        <fullName evidence="3">Uncharacterized protein</fullName>
    </submittedName>
</protein>
<keyword evidence="2" id="KW-1185">Reference proteome</keyword>
<feature type="signal peptide" evidence="1">
    <location>
        <begin position="1"/>
        <end position="26"/>
    </location>
</feature>
<evidence type="ECO:0000313" key="3">
    <source>
        <dbReference type="WBParaSite" id="MBELARI_LOCUS20843"/>
    </source>
</evidence>
<accession>A0AAF3F2Q8</accession>
<evidence type="ECO:0000313" key="2">
    <source>
        <dbReference type="Proteomes" id="UP000887575"/>
    </source>
</evidence>
<feature type="chain" id="PRO_5043333258" evidence="1">
    <location>
        <begin position="27"/>
        <end position="71"/>
    </location>
</feature>
<evidence type="ECO:0000256" key="1">
    <source>
        <dbReference type="SAM" id="SignalP"/>
    </source>
</evidence>
<dbReference type="WBParaSite" id="MBELARI_LOCUS20843">
    <property type="protein sequence ID" value="MBELARI_LOCUS20843"/>
    <property type="gene ID" value="MBELARI_LOCUS20843"/>
</dbReference>
<dbReference type="Proteomes" id="UP000887575">
    <property type="component" value="Unassembled WGS sequence"/>
</dbReference>
<reference evidence="3" key="1">
    <citation type="submission" date="2024-02" db="UniProtKB">
        <authorList>
            <consortium name="WormBaseParasite"/>
        </authorList>
    </citation>
    <scope>IDENTIFICATION</scope>
</reference>
<keyword evidence="1" id="KW-0732">Signal</keyword>
<sequence>MGCCCCGKGGLLFLVLLAAVGVYLWTQPKQKIEISANGWYGKGKMGKDDETIKAFKINVPEEKLSSFLLWS</sequence>
<organism evidence="2 3">
    <name type="scientific">Mesorhabditis belari</name>
    <dbReference type="NCBI Taxonomy" id="2138241"/>
    <lineage>
        <taxon>Eukaryota</taxon>
        <taxon>Metazoa</taxon>
        <taxon>Ecdysozoa</taxon>
        <taxon>Nematoda</taxon>
        <taxon>Chromadorea</taxon>
        <taxon>Rhabditida</taxon>
        <taxon>Rhabditina</taxon>
        <taxon>Rhabditomorpha</taxon>
        <taxon>Rhabditoidea</taxon>
        <taxon>Rhabditidae</taxon>
        <taxon>Mesorhabditinae</taxon>
        <taxon>Mesorhabditis</taxon>
    </lineage>
</organism>